<gene>
    <name evidence="1" type="ORF">Q31b_56860</name>
</gene>
<evidence type="ECO:0000313" key="2">
    <source>
        <dbReference type="Proteomes" id="UP000315471"/>
    </source>
</evidence>
<accession>A0A5C6DFA7</accession>
<proteinExistence type="predicted"/>
<evidence type="ECO:0000313" key="1">
    <source>
        <dbReference type="EMBL" id="TWU33629.1"/>
    </source>
</evidence>
<dbReference type="AlphaFoldDB" id="A0A5C6DFA7"/>
<comment type="caution">
    <text evidence="1">The sequence shown here is derived from an EMBL/GenBank/DDBJ whole genome shotgun (WGS) entry which is preliminary data.</text>
</comment>
<organism evidence="1 2">
    <name type="scientific">Novipirellula aureliae</name>
    <dbReference type="NCBI Taxonomy" id="2527966"/>
    <lineage>
        <taxon>Bacteria</taxon>
        <taxon>Pseudomonadati</taxon>
        <taxon>Planctomycetota</taxon>
        <taxon>Planctomycetia</taxon>
        <taxon>Pirellulales</taxon>
        <taxon>Pirellulaceae</taxon>
        <taxon>Novipirellula</taxon>
    </lineage>
</organism>
<protein>
    <submittedName>
        <fullName evidence="1">Uncharacterized protein</fullName>
    </submittedName>
</protein>
<keyword evidence="2" id="KW-1185">Reference proteome</keyword>
<name>A0A5C6DFA7_9BACT</name>
<reference evidence="1 2" key="1">
    <citation type="submission" date="2019-02" db="EMBL/GenBank/DDBJ databases">
        <title>Deep-cultivation of Planctomycetes and their phenomic and genomic characterization uncovers novel biology.</title>
        <authorList>
            <person name="Wiegand S."/>
            <person name="Jogler M."/>
            <person name="Boedeker C."/>
            <person name="Pinto D."/>
            <person name="Vollmers J."/>
            <person name="Rivas-Marin E."/>
            <person name="Kohn T."/>
            <person name="Peeters S.H."/>
            <person name="Heuer A."/>
            <person name="Rast P."/>
            <person name="Oberbeckmann S."/>
            <person name="Bunk B."/>
            <person name="Jeske O."/>
            <person name="Meyerdierks A."/>
            <person name="Storesund J.E."/>
            <person name="Kallscheuer N."/>
            <person name="Luecker S."/>
            <person name="Lage O.M."/>
            <person name="Pohl T."/>
            <person name="Merkel B.J."/>
            <person name="Hornburger P."/>
            <person name="Mueller R.-W."/>
            <person name="Bruemmer F."/>
            <person name="Labrenz M."/>
            <person name="Spormann A.M."/>
            <person name="Op Den Camp H."/>
            <person name="Overmann J."/>
            <person name="Amann R."/>
            <person name="Jetten M.S.M."/>
            <person name="Mascher T."/>
            <person name="Medema M.H."/>
            <person name="Devos D.P."/>
            <person name="Kaster A.-K."/>
            <person name="Ovreas L."/>
            <person name="Rohde M."/>
            <person name="Galperin M.Y."/>
            <person name="Jogler C."/>
        </authorList>
    </citation>
    <scope>NUCLEOTIDE SEQUENCE [LARGE SCALE GENOMIC DNA]</scope>
    <source>
        <strain evidence="1 2">Q31b</strain>
    </source>
</reference>
<sequence length="96" mass="10680">MHKIRVYPPDQAGANILDEKIKKMWRYIGVLADAKGCSRVVSSRRFGETPVRSVVDSYCSSLGRSNDAVTRTLTCIVFVPYLNGVEKNTGNKNCIN</sequence>
<dbReference type="Proteomes" id="UP000315471">
    <property type="component" value="Unassembled WGS sequence"/>
</dbReference>
<dbReference type="EMBL" id="SJPY01000013">
    <property type="protein sequence ID" value="TWU33629.1"/>
    <property type="molecule type" value="Genomic_DNA"/>
</dbReference>